<evidence type="ECO:0000256" key="2">
    <source>
        <dbReference type="SAM" id="Phobius"/>
    </source>
</evidence>
<feature type="region of interest" description="Disordered" evidence="1">
    <location>
        <begin position="173"/>
        <end position="194"/>
    </location>
</feature>
<dbReference type="RefSeq" id="XP_033656131.1">
    <property type="nucleotide sequence ID" value="XM_033793803.1"/>
</dbReference>
<dbReference type="EMBL" id="ML986487">
    <property type="protein sequence ID" value="KAF2278592.1"/>
    <property type="molecule type" value="Genomic_DNA"/>
</dbReference>
<feature type="transmembrane region" description="Helical" evidence="2">
    <location>
        <begin position="66"/>
        <end position="84"/>
    </location>
</feature>
<keyword evidence="4" id="KW-1185">Reference proteome</keyword>
<keyword evidence="2" id="KW-0812">Transmembrane</keyword>
<name>A0A6A6JPY6_WESOR</name>
<proteinExistence type="predicted"/>
<sequence length="194" mass="21505">MHHVSASCLFTLPSHSPPIVSSGSGCSSSPESPCSFGISPFTPASFLSTFYSTMNSLKPRRSWLQPFLVFLGICALLYHSLAYFPSATNCISSSLRSLLQPHALPPIPCSNIGEESPREVLLAATSCLDECRKLHLDRETYQSTTDYDECKQECVARHQDACVRNQKETAEIGNSLPTHSHNFRITGRRLRQTR</sequence>
<keyword evidence="2" id="KW-1133">Transmembrane helix</keyword>
<accession>A0A6A6JPY6</accession>
<dbReference type="GeneID" id="54546978"/>
<evidence type="ECO:0000256" key="1">
    <source>
        <dbReference type="SAM" id="MobiDB-lite"/>
    </source>
</evidence>
<dbReference type="OrthoDB" id="3790043at2759"/>
<keyword evidence="2" id="KW-0472">Membrane</keyword>
<evidence type="ECO:0000313" key="3">
    <source>
        <dbReference type="EMBL" id="KAF2278592.1"/>
    </source>
</evidence>
<gene>
    <name evidence="3" type="ORF">EI97DRAFT_214486</name>
</gene>
<dbReference type="Proteomes" id="UP000800097">
    <property type="component" value="Unassembled WGS sequence"/>
</dbReference>
<evidence type="ECO:0000313" key="4">
    <source>
        <dbReference type="Proteomes" id="UP000800097"/>
    </source>
</evidence>
<organism evidence="3 4">
    <name type="scientific">Westerdykella ornata</name>
    <dbReference type="NCBI Taxonomy" id="318751"/>
    <lineage>
        <taxon>Eukaryota</taxon>
        <taxon>Fungi</taxon>
        <taxon>Dikarya</taxon>
        <taxon>Ascomycota</taxon>
        <taxon>Pezizomycotina</taxon>
        <taxon>Dothideomycetes</taxon>
        <taxon>Pleosporomycetidae</taxon>
        <taxon>Pleosporales</taxon>
        <taxon>Sporormiaceae</taxon>
        <taxon>Westerdykella</taxon>
    </lineage>
</organism>
<protein>
    <submittedName>
        <fullName evidence="3">Uncharacterized protein</fullName>
    </submittedName>
</protein>
<dbReference type="AlphaFoldDB" id="A0A6A6JPY6"/>
<reference evidence="3" key="1">
    <citation type="journal article" date="2020" name="Stud. Mycol.">
        <title>101 Dothideomycetes genomes: a test case for predicting lifestyles and emergence of pathogens.</title>
        <authorList>
            <person name="Haridas S."/>
            <person name="Albert R."/>
            <person name="Binder M."/>
            <person name="Bloem J."/>
            <person name="Labutti K."/>
            <person name="Salamov A."/>
            <person name="Andreopoulos B."/>
            <person name="Baker S."/>
            <person name="Barry K."/>
            <person name="Bills G."/>
            <person name="Bluhm B."/>
            <person name="Cannon C."/>
            <person name="Castanera R."/>
            <person name="Culley D."/>
            <person name="Daum C."/>
            <person name="Ezra D."/>
            <person name="Gonzalez J."/>
            <person name="Henrissat B."/>
            <person name="Kuo A."/>
            <person name="Liang C."/>
            <person name="Lipzen A."/>
            <person name="Lutzoni F."/>
            <person name="Magnuson J."/>
            <person name="Mondo S."/>
            <person name="Nolan M."/>
            <person name="Ohm R."/>
            <person name="Pangilinan J."/>
            <person name="Park H.-J."/>
            <person name="Ramirez L."/>
            <person name="Alfaro M."/>
            <person name="Sun H."/>
            <person name="Tritt A."/>
            <person name="Yoshinaga Y."/>
            <person name="Zwiers L.-H."/>
            <person name="Turgeon B."/>
            <person name="Goodwin S."/>
            <person name="Spatafora J."/>
            <person name="Crous P."/>
            <person name="Grigoriev I."/>
        </authorList>
    </citation>
    <scope>NUCLEOTIDE SEQUENCE</scope>
    <source>
        <strain evidence="3">CBS 379.55</strain>
    </source>
</reference>